<dbReference type="EMBL" id="BGPR01019623">
    <property type="protein sequence ID" value="GBN82470.1"/>
    <property type="molecule type" value="Genomic_DNA"/>
</dbReference>
<accession>A0A4Y2S5J2</accession>
<dbReference type="PANTHER" id="PTHR12253">
    <property type="entry name" value="RH14732P"/>
    <property type="match status" value="1"/>
</dbReference>
<evidence type="ECO:0000313" key="9">
    <source>
        <dbReference type="Proteomes" id="UP000499080"/>
    </source>
</evidence>
<gene>
    <name evidence="8" type="ORF">AVEN_267281_1</name>
</gene>
<dbReference type="GO" id="GO:0016042">
    <property type="term" value="P:lipid catabolic process"/>
    <property type="evidence" value="ECO:0007669"/>
    <property type="project" value="UniProtKB-KW"/>
</dbReference>
<keyword evidence="6" id="KW-0443">Lipid metabolism</keyword>
<dbReference type="OrthoDB" id="10059604at2759"/>
<keyword evidence="3" id="KW-0378">Hydrolase</keyword>
<dbReference type="AlphaFoldDB" id="A0A4Y2S5J2"/>
<keyword evidence="9" id="KW-1185">Reference proteome</keyword>
<evidence type="ECO:0000259" key="7">
    <source>
        <dbReference type="Pfam" id="PF05826"/>
    </source>
</evidence>
<evidence type="ECO:0000256" key="3">
    <source>
        <dbReference type="ARBA" id="ARBA00022801"/>
    </source>
</evidence>
<dbReference type="InterPro" id="IPR036444">
    <property type="entry name" value="PLipase_A2_dom_sf"/>
</dbReference>
<comment type="cofactor">
    <cofactor evidence="2">
        <name>Ca(2+)</name>
        <dbReference type="ChEBI" id="CHEBI:29108"/>
    </cofactor>
</comment>
<evidence type="ECO:0000256" key="6">
    <source>
        <dbReference type="ARBA" id="ARBA00023098"/>
    </source>
</evidence>
<dbReference type="GO" id="GO:0004623">
    <property type="term" value="F:phospholipase A2 activity"/>
    <property type="evidence" value="ECO:0007669"/>
    <property type="project" value="UniProtKB-EC"/>
</dbReference>
<reference evidence="8 9" key="1">
    <citation type="journal article" date="2019" name="Sci. Rep.">
        <title>Orb-weaving spider Araneus ventricosus genome elucidates the spidroin gene catalogue.</title>
        <authorList>
            <person name="Kono N."/>
            <person name="Nakamura H."/>
            <person name="Ohtoshi R."/>
            <person name="Moran D.A.P."/>
            <person name="Shinohara A."/>
            <person name="Yoshida Y."/>
            <person name="Fujiwara M."/>
            <person name="Mori M."/>
            <person name="Tomita M."/>
            <person name="Arakawa K."/>
        </authorList>
    </citation>
    <scope>NUCLEOTIDE SEQUENCE [LARGE SCALE GENOMIC DNA]</scope>
</reference>
<evidence type="ECO:0000256" key="2">
    <source>
        <dbReference type="ARBA" id="ARBA00001913"/>
    </source>
</evidence>
<dbReference type="GO" id="GO:0006644">
    <property type="term" value="P:phospholipid metabolic process"/>
    <property type="evidence" value="ECO:0007669"/>
    <property type="project" value="InterPro"/>
</dbReference>
<keyword evidence="5" id="KW-0442">Lipid degradation</keyword>
<evidence type="ECO:0000256" key="4">
    <source>
        <dbReference type="ARBA" id="ARBA00022837"/>
    </source>
</evidence>
<evidence type="ECO:0000313" key="8">
    <source>
        <dbReference type="EMBL" id="GBN82470.1"/>
    </source>
</evidence>
<dbReference type="Gene3D" id="1.20.90.10">
    <property type="entry name" value="Phospholipase A2 domain"/>
    <property type="match status" value="1"/>
</dbReference>
<keyword evidence="4" id="KW-0106">Calcium</keyword>
<evidence type="ECO:0000256" key="5">
    <source>
        <dbReference type="ARBA" id="ARBA00022963"/>
    </source>
</evidence>
<dbReference type="Pfam" id="PF05826">
    <property type="entry name" value="Phospholip_A2_2"/>
    <property type="match status" value="1"/>
</dbReference>
<dbReference type="InterPro" id="IPR016090">
    <property type="entry name" value="PLA2-like_dom"/>
</dbReference>
<comment type="caution">
    <text evidence="8">The sequence shown here is derived from an EMBL/GenBank/DDBJ whole genome shotgun (WGS) entry which is preliminary data.</text>
</comment>
<feature type="domain" description="Phospholipase A2-like central" evidence="7">
    <location>
        <begin position="30"/>
        <end position="79"/>
    </location>
</feature>
<dbReference type="Proteomes" id="UP000499080">
    <property type="component" value="Unassembled WGS sequence"/>
</dbReference>
<dbReference type="SUPFAM" id="SSF48619">
    <property type="entry name" value="Phospholipase A2, PLA2"/>
    <property type="match status" value="1"/>
</dbReference>
<sequence length="125" mass="14450">MAQQSKWSDGYPTFCSSPGRFFALTMSFGVELSNLRSVQRSLNCKCDDELYECLSQIDNVASNTVGNTFFNIFGRMCYMLDYPRICKKYYTLLGCLEYVIDETAQKVYQWKPAKKYLKMPFTISG</sequence>
<evidence type="ECO:0000256" key="1">
    <source>
        <dbReference type="ARBA" id="ARBA00001604"/>
    </source>
</evidence>
<organism evidence="8 9">
    <name type="scientific">Araneus ventricosus</name>
    <name type="common">Orbweaver spider</name>
    <name type="synonym">Epeira ventricosa</name>
    <dbReference type="NCBI Taxonomy" id="182803"/>
    <lineage>
        <taxon>Eukaryota</taxon>
        <taxon>Metazoa</taxon>
        <taxon>Ecdysozoa</taxon>
        <taxon>Arthropoda</taxon>
        <taxon>Chelicerata</taxon>
        <taxon>Arachnida</taxon>
        <taxon>Araneae</taxon>
        <taxon>Araneomorphae</taxon>
        <taxon>Entelegynae</taxon>
        <taxon>Araneoidea</taxon>
        <taxon>Araneidae</taxon>
        <taxon>Araneus</taxon>
    </lineage>
</organism>
<proteinExistence type="predicted"/>
<name>A0A4Y2S5J2_ARAVE</name>
<comment type="catalytic activity">
    <reaction evidence="1">
        <text>a 1,2-diacyl-sn-glycero-3-phosphocholine + H2O = a 1-acyl-sn-glycero-3-phosphocholine + a fatty acid + H(+)</text>
        <dbReference type="Rhea" id="RHEA:15801"/>
        <dbReference type="ChEBI" id="CHEBI:15377"/>
        <dbReference type="ChEBI" id="CHEBI:15378"/>
        <dbReference type="ChEBI" id="CHEBI:28868"/>
        <dbReference type="ChEBI" id="CHEBI:57643"/>
        <dbReference type="ChEBI" id="CHEBI:58168"/>
        <dbReference type="EC" id="3.1.1.4"/>
    </reaction>
</comment>
<protein>
    <recommendedName>
        <fullName evidence="7">Phospholipase A2-like central domain-containing protein</fullName>
    </recommendedName>
</protein>
<dbReference type="GO" id="GO:0050482">
    <property type="term" value="P:arachidonate secretion"/>
    <property type="evidence" value="ECO:0007669"/>
    <property type="project" value="InterPro"/>
</dbReference>